<feature type="chain" id="PRO_5004152475" description="SGNH hydrolase-type esterase domain-containing protein" evidence="2">
    <location>
        <begin position="29"/>
        <end position="1844"/>
    </location>
</feature>
<reference evidence="3 4" key="1">
    <citation type="journal article" date="2013" name="Genome Announc.">
        <title>Draft Genome Sequences of Mycoplasma alkalescens, Mycoplasma arginini, and Mycoplasma bovigenitalium, Three Species with Equivocal Pathogenic Status for Cattle.</title>
        <authorList>
            <person name="Manso-Silvan L."/>
            <person name="Tardy F."/>
            <person name="Baranowski E."/>
            <person name="Barre A."/>
            <person name="Blanchard A."/>
            <person name="Breton M."/>
            <person name="Couture C."/>
            <person name="Citti C."/>
            <person name="Dordet-Frisoni E."/>
            <person name="Dupuy V."/>
            <person name="Gaurivaud P."/>
            <person name="Jacob D."/>
            <person name="Lemaitre C."/>
            <person name="Nikolski M."/>
            <person name="Nouvel L.X."/>
            <person name="Poumarat F."/>
            <person name="Thebault P."/>
            <person name="Theil S."/>
            <person name="Thiaucourt F."/>
            <person name="Sirand-Pugnet P."/>
        </authorList>
    </citation>
    <scope>NUCLEOTIDE SEQUENCE [LARGE SCALE GENOMIC DNA]</scope>
    <source>
        <strain evidence="3 4">14918</strain>
    </source>
</reference>
<name>N9SQI9_9BACT</name>
<protein>
    <recommendedName>
        <fullName evidence="5">SGNH hydrolase-type esterase domain-containing protein</fullName>
    </recommendedName>
</protein>
<evidence type="ECO:0000256" key="1">
    <source>
        <dbReference type="SAM" id="Coils"/>
    </source>
</evidence>
<dbReference type="EMBL" id="AMWK01000013">
    <property type="protein sequence ID" value="ENY53725.1"/>
    <property type="molecule type" value="Genomic_DNA"/>
</dbReference>
<gene>
    <name evidence="3" type="ORF">MALK_5220</name>
</gene>
<dbReference type="OrthoDB" id="400339at2"/>
<evidence type="ECO:0008006" key="5">
    <source>
        <dbReference type="Google" id="ProtNLM"/>
    </source>
</evidence>
<feature type="coiled-coil region" evidence="1">
    <location>
        <begin position="199"/>
        <end position="230"/>
    </location>
</feature>
<dbReference type="PROSITE" id="PS51257">
    <property type="entry name" value="PROKAR_LIPOPROTEIN"/>
    <property type="match status" value="1"/>
</dbReference>
<dbReference type="PATRIC" id="fig|1188234.3.peg.501"/>
<organism evidence="3 4">
    <name type="scientific">Metamycoplasma alkalescens 14918</name>
    <dbReference type="NCBI Taxonomy" id="1188234"/>
    <lineage>
        <taxon>Bacteria</taxon>
        <taxon>Bacillati</taxon>
        <taxon>Mycoplasmatota</taxon>
        <taxon>Mycoplasmoidales</taxon>
        <taxon>Metamycoplasmataceae</taxon>
        <taxon>Metamycoplasma</taxon>
    </lineage>
</organism>
<evidence type="ECO:0000313" key="3">
    <source>
        <dbReference type="EMBL" id="ENY53725.1"/>
    </source>
</evidence>
<keyword evidence="2" id="KW-0732">Signal</keyword>
<proteinExistence type="predicted"/>
<dbReference type="Gene3D" id="3.40.50.1110">
    <property type="entry name" value="SGNH hydrolase"/>
    <property type="match status" value="1"/>
</dbReference>
<dbReference type="InterPro" id="IPR036514">
    <property type="entry name" value="SGNH_hydro_sf"/>
</dbReference>
<dbReference type="RefSeq" id="WP_002881899.1">
    <property type="nucleotide sequence ID" value="NZ_AMWK01000013.1"/>
</dbReference>
<evidence type="ECO:0000256" key="2">
    <source>
        <dbReference type="SAM" id="SignalP"/>
    </source>
</evidence>
<keyword evidence="1" id="KW-0175">Coiled coil</keyword>
<feature type="coiled-coil region" evidence="1">
    <location>
        <begin position="390"/>
        <end position="417"/>
    </location>
</feature>
<dbReference type="Proteomes" id="UP000013137">
    <property type="component" value="Unassembled WGS sequence"/>
</dbReference>
<sequence>MKPNKKIKKISNLPMLIPLSLVIPLFSAACNNKASNKNIEDQINKNNHIQKSISGEIKYLAIGDDYAIGHNNTENAKNENLFDKEKNEVYGISYASYLANAILLLNDGQTTLNKYNNLGIANSKITDWLFLLNKNKYQNQKEAFEQTQQLNKDLGLINNDLKSEKLINAIEETNLLTISIGFNDIFKKHEILGLIFNQNQNTKERIESFKNKINQRIENLKNNYFALIDEIKQINPEINISLTGFLSPLLHTINLQSNEGLNEVFKNTTKQLNEAIQSVATKKNLNFYSFANSDYIWDNNDNFTTDFISILPNKNAYKKLGQDIFAKMSINNSEYNKLFDNQENSKHLNTLEFEKKSTTIKSLIFGINNTKTDSYNKEYPFEKNQINKKIIASEKQNNSVEELLKELKLNLNVTSDKEIKDIVLNLLGILGVNKSDVYQTFSNLCDSLLEKNQINLLKAFFNQILESDNTKDTLKKVNIAILELLAKQAHTNTSFENIKNLIHHQWSQNNNFYFLIKDLLDKKYLEKEENKKFLETNLPSFIKAMFKDEILNKIFPNQLKNLLLNKVSIEKEFDVITKKISVILLNENKQKEYFKNSNFDNFVKNILIDSKEEIIDLFAEAIKQIKKDKKIFTKTVKEITEELKNVYQIKNKEHIDAIEYLFQHLIESLDFNKDKKDDLSYQLLDLLAKTILNNLDNNQQINKKFFESLALDNKDGINKNNHVFFKLVSYTPNHIKNLDQEKYNKGMVYLGASLVKIDKFLDPKEINNLNKNKDSLFTFIKNLSEAETNELLNDQGKKNIQDFISLIIDDGLNNGLIKSMLNKLGNYLVVSPLINYIKSNNLETKILELNSEFNSIEQLISTWFKSIYETITNENVVNKIKKLFYNLIFDKENKYNKESPEKFILSILENIDQNGLADVVKELFNQLAKNDKNFTLLADIFVITINSKLKIKLDENDKKEISKDLKKVIENVPNSQLLKNFQDEIIKLIKSIDKKKINNFNDLSKELNAKLSNSFSEIINQKNLGQLFELLLVDNKNSKENNSQKINIIFKWTKQILEKIEKSNKKDIKELLNKLLFNSPIKNFIKKQLYSIQNLILKEDSSATEFAKKTVEKIKKIIFDKNNDNVINSILDWILEIKQTELKEIDNWNGLFKKILASNSEKISSLIKPIISELIDNKDYLKQLIAFSLKTIGKKYQFDSTDNEIENIANFVARTMYNLNKNSDLISSISNFLKQLIDNISKNEIKIEEIKNNIFSALKQVKYEEIFTEEFFKKASLAAFDKNVNKEELKNQLNSIYSYFSRNISKLKTKRRKRDTNQENKELIERFKKIFKNLIKGFNGSLNKNEHQEIKESITNTVTQIINTQIEDAIKNIDSKIVANDKLKKLINSIIKNNYFKDLINEIISEFFVGEKIVADDIGNIIHTILEKISNKLNESIVKTIKKFTSDKNLMNELVEHLINLLNLEHTTSEDKKFLSELLEKIINHLIETEYFKTKVVKRTTNHIVEHSKEFDISNPLEWLFKAFNKIKSGFGNGDLNILGDLIGDKKPINGENIVKLINLLFGKSNFENSILYRMLRNINMNKNSSERTNIKTLNDQTKISNIFNRGNNSNQDNSDPYNIIPSIDVLKLADSIFKMLYEQYKKVEDKQFKDKIQTDEWKAVYRLKVAIDFILFEMFGRETLVKDRDAAKGIEFSTLSLYTGVRSILWEIQEGTNLKAIPFISSKFTGMQAYFKKESDRRQFTNYAISESGWFIKKWTYFDEKNYGPESITYIITSSGYNEKEKDKLTQINFQTNEKDTKKRISKKEYILLTLKEGGYGKFMKLNNKKSISTWSGLDKINKNEYS</sequence>
<dbReference type="eggNOG" id="COG2755">
    <property type="taxonomic scope" value="Bacteria"/>
</dbReference>
<dbReference type="InterPro" id="IPR016024">
    <property type="entry name" value="ARM-type_fold"/>
</dbReference>
<feature type="signal peptide" evidence="2">
    <location>
        <begin position="1"/>
        <end position="28"/>
    </location>
</feature>
<comment type="caution">
    <text evidence="3">The sequence shown here is derived from an EMBL/GenBank/DDBJ whole genome shotgun (WGS) entry which is preliminary data.</text>
</comment>
<dbReference type="SUPFAM" id="SSF52266">
    <property type="entry name" value="SGNH hydrolase"/>
    <property type="match status" value="1"/>
</dbReference>
<accession>N9SQI9</accession>
<dbReference type="SUPFAM" id="SSF48371">
    <property type="entry name" value="ARM repeat"/>
    <property type="match status" value="1"/>
</dbReference>
<evidence type="ECO:0000313" key="4">
    <source>
        <dbReference type="Proteomes" id="UP000013137"/>
    </source>
</evidence>
<keyword evidence="4" id="KW-1185">Reference proteome</keyword>